<evidence type="ECO:0000313" key="10">
    <source>
        <dbReference type="EMBL" id="MCY7221461.1"/>
    </source>
</evidence>
<dbReference type="HAMAP" id="MF_00378">
    <property type="entry name" value="Exonuc_7_L"/>
    <property type="match status" value="1"/>
</dbReference>
<gene>
    <name evidence="5 10" type="primary">xseA</name>
    <name evidence="10" type="ORF">MK546_05055</name>
</gene>
<dbReference type="GO" id="GO:0006308">
    <property type="term" value="P:DNA catabolic process"/>
    <property type="evidence" value="ECO:0007669"/>
    <property type="project" value="UniProtKB-UniRule"/>
</dbReference>
<evidence type="ECO:0000256" key="4">
    <source>
        <dbReference type="ARBA" id="ARBA00022839"/>
    </source>
</evidence>
<evidence type="ECO:0000256" key="2">
    <source>
        <dbReference type="ARBA" id="ARBA00022722"/>
    </source>
</evidence>
<dbReference type="EC" id="3.1.11.6" evidence="5"/>
<keyword evidence="1 5" id="KW-0963">Cytoplasm</keyword>
<feature type="coiled-coil region" evidence="7">
    <location>
        <begin position="271"/>
        <end position="333"/>
    </location>
</feature>
<reference evidence="10" key="1">
    <citation type="journal article" date="2022" name="Med Res Arch">
        <title>Genomic identification of streptococcal strains and relation to clinical characteristics. A substudy to The Partial Oral Treatment of Endocarditis (POET) Trial.</title>
        <authorList>
            <person name="Christensen J."/>
            <person name="Jensen C."/>
            <person name="Dargis R."/>
            <person name="Nielsen X."/>
            <person name="Pries- Heje M."/>
            <person name="Wiingaard C."/>
            <person name="Ihlemann N."/>
            <person name="Gill S."/>
            <person name="Bruun N."/>
            <person name="Elming H."/>
            <person name="Povlsen J."/>
            <person name="Madsen T."/>
            <person name="Jensen K."/>
            <person name="Fuursted K."/>
            <person name="Ostergaard L."/>
            <person name="Christiansen U."/>
            <person name="Rosenvinge F."/>
            <person name="Helweg-Larsen J."/>
            <person name="Fosbol E."/>
            <person name="Kober L."/>
            <person name="Torp-Pedersen C."/>
            <person name="Tonder N."/>
            <person name="Moser C."/>
            <person name="Iversen K."/>
            <person name="Bundgaard H."/>
        </authorList>
    </citation>
    <scope>NUCLEOTIDE SEQUENCE</scope>
    <source>
        <strain evidence="10">K13014465</strain>
    </source>
</reference>
<dbReference type="AlphaFoldDB" id="A0AAW5WMI7"/>
<dbReference type="PANTHER" id="PTHR30008">
    <property type="entry name" value="EXODEOXYRIBONUCLEASE 7 LARGE SUBUNIT"/>
    <property type="match status" value="1"/>
</dbReference>
<protein>
    <recommendedName>
        <fullName evidence="5">Exodeoxyribonuclease 7 large subunit</fullName>
        <ecNumber evidence="5">3.1.11.6</ecNumber>
    </recommendedName>
    <alternativeName>
        <fullName evidence="5">Exodeoxyribonuclease VII large subunit</fullName>
        <shortName evidence="5">Exonuclease VII large subunit</shortName>
    </alternativeName>
</protein>
<dbReference type="EMBL" id="JAKUYZ010000008">
    <property type="protein sequence ID" value="MCY7221461.1"/>
    <property type="molecule type" value="Genomic_DNA"/>
</dbReference>
<accession>A0AAW5WMI7</accession>
<dbReference type="Pfam" id="PF02601">
    <property type="entry name" value="Exonuc_VII_L"/>
    <property type="match status" value="1"/>
</dbReference>
<organism evidence="10 11">
    <name type="scientific">Streptococcus cristatus</name>
    <dbReference type="NCBI Taxonomy" id="45634"/>
    <lineage>
        <taxon>Bacteria</taxon>
        <taxon>Bacillati</taxon>
        <taxon>Bacillota</taxon>
        <taxon>Bacilli</taxon>
        <taxon>Lactobacillales</taxon>
        <taxon>Streptococcaceae</taxon>
        <taxon>Streptococcus</taxon>
    </lineage>
</organism>
<dbReference type="NCBIfam" id="TIGR00237">
    <property type="entry name" value="xseA"/>
    <property type="match status" value="1"/>
</dbReference>
<comment type="function">
    <text evidence="5">Bidirectionally degrades single-stranded DNA into large acid-insoluble oligonucleotides, which are then degraded further into small acid-soluble oligonucleotides.</text>
</comment>
<comment type="subunit">
    <text evidence="5">Heterooligomer composed of large and small subunits.</text>
</comment>
<evidence type="ECO:0000256" key="6">
    <source>
        <dbReference type="RuleBase" id="RU004355"/>
    </source>
</evidence>
<reference evidence="10" key="2">
    <citation type="submission" date="2022-02" db="EMBL/GenBank/DDBJ databases">
        <authorList>
            <person name="Christensen J.J.E."/>
            <person name="Jensen C.S."/>
            <person name="Nielsen X.C."/>
            <person name="Dargis R."/>
        </authorList>
    </citation>
    <scope>NUCLEOTIDE SEQUENCE</scope>
    <source>
        <strain evidence="10">K13014465</strain>
    </source>
</reference>
<dbReference type="RefSeq" id="WP_268731427.1">
    <property type="nucleotide sequence ID" value="NZ_JAKUYZ010000008.1"/>
</dbReference>
<comment type="similarity">
    <text evidence="5 6">Belongs to the XseA family.</text>
</comment>
<evidence type="ECO:0000256" key="3">
    <source>
        <dbReference type="ARBA" id="ARBA00022801"/>
    </source>
</evidence>
<proteinExistence type="inferred from homology"/>
<dbReference type="InterPro" id="IPR025824">
    <property type="entry name" value="OB-fold_nuc-bd_dom"/>
</dbReference>
<dbReference type="InterPro" id="IPR003753">
    <property type="entry name" value="Exonuc_VII_L"/>
</dbReference>
<evidence type="ECO:0000259" key="9">
    <source>
        <dbReference type="Pfam" id="PF13742"/>
    </source>
</evidence>
<dbReference type="Proteomes" id="UP001208029">
    <property type="component" value="Unassembled WGS sequence"/>
</dbReference>
<feature type="domain" description="OB-fold nucleic acid binding" evidence="9">
    <location>
        <begin position="5"/>
        <end position="97"/>
    </location>
</feature>
<dbReference type="Pfam" id="PF13742">
    <property type="entry name" value="tRNA_anti_2"/>
    <property type="match status" value="1"/>
</dbReference>
<dbReference type="InterPro" id="IPR020579">
    <property type="entry name" value="Exonuc_VII_lsu_C"/>
</dbReference>
<dbReference type="GO" id="GO:0009318">
    <property type="term" value="C:exodeoxyribonuclease VII complex"/>
    <property type="evidence" value="ECO:0007669"/>
    <property type="project" value="UniProtKB-UniRule"/>
</dbReference>
<name>A0AAW5WMI7_STRCR</name>
<evidence type="ECO:0000313" key="11">
    <source>
        <dbReference type="Proteomes" id="UP001208029"/>
    </source>
</evidence>
<evidence type="ECO:0000259" key="8">
    <source>
        <dbReference type="Pfam" id="PF02601"/>
    </source>
</evidence>
<dbReference type="GO" id="GO:0008855">
    <property type="term" value="F:exodeoxyribonuclease VII activity"/>
    <property type="evidence" value="ECO:0007669"/>
    <property type="project" value="UniProtKB-UniRule"/>
</dbReference>
<sequence>MPDYLSVSTLTRYLKMKFDRDPYLERVYLTGQVSNFRKRPNHQYFSLKDEKAVIQATIWSGVYKKLGFELEEGMKVNVIGRVQLYEPSGSYSIVIEKAEPDGIGALAVQFEQLKKKLGEEGLFQDKFKQALPQFPKKIGVVTSPSGAVIRDIITTVSRRFPGVDILLFPTKVQGEGAAAEVAANIRRANDREDLDVLIIGRGGGSIEDLWAFNEEIVVRAIFESQIPIISSVGHETDTTLADFVADRRAATPTAAAELATPVTKLDLLGHLSQQQNRLSNAASNRLSYQRERLHKLASSVIFRQPERLYDGYLQKLDQLNLRLKQKIREYYSEEVQQVKILQHRLESLSPLRQVQRYQEQVNQQERLLRSNMAVIYDHKVAEAKRLSDALLMLDTSRIVARGYAIIQKNETVIESSQDIKEKDQLTILMRDGQVQVEVKDVKRQEI</sequence>
<keyword evidence="3 5" id="KW-0378">Hydrolase</keyword>
<dbReference type="CDD" id="cd04489">
    <property type="entry name" value="ExoVII_LU_OBF"/>
    <property type="match status" value="1"/>
</dbReference>
<feature type="domain" description="Exonuclease VII large subunit C-terminal" evidence="8">
    <location>
        <begin position="122"/>
        <end position="436"/>
    </location>
</feature>
<evidence type="ECO:0000256" key="7">
    <source>
        <dbReference type="SAM" id="Coils"/>
    </source>
</evidence>
<keyword evidence="7" id="KW-0175">Coiled coil</keyword>
<comment type="subcellular location">
    <subcellularLocation>
        <location evidence="5 6">Cytoplasm</location>
    </subcellularLocation>
</comment>
<comment type="caution">
    <text evidence="10">The sequence shown here is derived from an EMBL/GenBank/DDBJ whole genome shotgun (WGS) entry which is preliminary data.</text>
</comment>
<keyword evidence="2 5" id="KW-0540">Nuclease</keyword>
<comment type="catalytic activity">
    <reaction evidence="5 6">
        <text>Exonucleolytic cleavage in either 5'- to 3'- or 3'- to 5'-direction to yield nucleoside 5'-phosphates.</text>
        <dbReference type="EC" id="3.1.11.6"/>
    </reaction>
</comment>
<keyword evidence="4 5" id="KW-0269">Exonuclease</keyword>
<evidence type="ECO:0000256" key="5">
    <source>
        <dbReference type="HAMAP-Rule" id="MF_00378"/>
    </source>
</evidence>
<evidence type="ECO:0000256" key="1">
    <source>
        <dbReference type="ARBA" id="ARBA00022490"/>
    </source>
</evidence>
<dbReference type="GO" id="GO:0005737">
    <property type="term" value="C:cytoplasm"/>
    <property type="evidence" value="ECO:0007669"/>
    <property type="project" value="UniProtKB-SubCell"/>
</dbReference>
<dbReference type="PANTHER" id="PTHR30008:SF0">
    <property type="entry name" value="EXODEOXYRIBONUCLEASE 7 LARGE SUBUNIT"/>
    <property type="match status" value="1"/>
</dbReference>
<dbReference type="GO" id="GO:0003676">
    <property type="term" value="F:nucleic acid binding"/>
    <property type="evidence" value="ECO:0007669"/>
    <property type="project" value="InterPro"/>
</dbReference>